<accession>A0A8D9PEF5</accession>
<name>A0A8D9PEF5_9VIRU</name>
<evidence type="ECO:0000313" key="1">
    <source>
        <dbReference type="EMBL" id="DAD55665.1"/>
    </source>
</evidence>
<dbReference type="EMBL" id="BK029940">
    <property type="protein sequence ID" value="DAD55665.1"/>
    <property type="molecule type" value="Genomic_DNA"/>
</dbReference>
<protein>
    <submittedName>
        <fullName evidence="1">Uncharacterized protein</fullName>
    </submittedName>
</protein>
<proteinExistence type="predicted"/>
<reference evidence="1" key="1">
    <citation type="journal article" date="2021" name="Proc. Natl. Acad. Sci. U.S.A.">
        <title>A Catalog of Tens of Thousands of Viruses from Human Metagenomes Reveals Hidden Associations with Chronic Diseases.</title>
        <authorList>
            <person name="Tisza M.J."/>
            <person name="Buck C.B."/>
        </authorList>
    </citation>
    <scope>NUCLEOTIDE SEQUENCE</scope>
    <source>
        <strain evidence="1">CtOZu12</strain>
    </source>
</reference>
<organism evidence="1">
    <name type="scientific">Bacteriophage sp</name>
    <dbReference type="NCBI Taxonomy" id="38018"/>
    <lineage>
        <taxon>Viruses</taxon>
    </lineage>
</organism>
<sequence length="29" mass="3139">MPTFTIPFLVLVATSSSCMALESTISYID</sequence>